<keyword evidence="1" id="KW-0472">Membrane</keyword>
<reference evidence="2 3" key="1">
    <citation type="journal article" date="2011" name="J. Bacteriol.">
        <title>Complete genome sequence of the industrial strain Bacillus megaterium WSH-002.</title>
        <authorList>
            <person name="Liu L."/>
            <person name="Li Y."/>
            <person name="Zhang J."/>
            <person name="Zou W."/>
            <person name="Zhou Z."/>
            <person name="Liu J."/>
            <person name="Li X."/>
            <person name="Wang L."/>
            <person name="Chen J."/>
        </authorList>
    </citation>
    <scope>NUCLEOTIDE SEQUENCE [LARGE SCALE GENOMIC DNA]</scope>
    <source>
        <strain evidence="2 3">WSH-002</strain>
    </source>
</reference>
<protein>
    <submittedName>
        <fullName evidence="2">Uncharacterized protein</fullName>
    </submittedName>
</protein>
<organism evidence="2 3">
    <name type="scientific">Priestia megaterium (strain WSH-002)</name>
    <name type="common">Bacillus megaterium</name>
    <dbReference type="NCBI Taxonomy" id="1006007"/>
    <lineage>
        <taxon>Bacteria</taxon>
        <taxon>Bacillati</taxon>
        <taxon>Bacillota</taxon>
        <taxon>Bacilli</taxon>
        <taxon>Bacillales</taxon>
        <taxon>Bacillaceae</taxon>
        <taxon>Priestia</taxon>
    </lineage>
</organism>
<name>A0A8D3X1Q0_PRIMW</name>
<dbReference type="KEGG" id="bmh:BMWSH_3954"/>
<dbReference type="EMBL" id="CP003017">
    <property type="protein sequence ID" value="AEN90835.1"/>
    <property type="molecule type" value="Genomic_DNA"/>
</dbReference>
<keyword evidence="1" id="KW-0812">Transmembrane</keyword>
<keyword evidence="1" id="KW-1133">Transmembrane helix</keyword>
<proteinExistence type="predicted"/>
<gene>
    <name evidence="2" type="ORF">BMWSH_3954</name>
</gene>
<evidence type="ECO:0000256" key="1">
    <source>
        <dbReference type="SAM" id="Phobius"/>
    </source>
</evidence>
<accession>A0A8D3X1Q0</accession>
<dbReference type="AlphaFoldDB" id="A0A8D3X1Q0"/>
<evidence type="ECO:0000313" key="3">
    <source>
        <dbReference type="Proteomes" id="UP000001283"/>
    </source>
</evidence>
<dbReference type="Proteomes" id="UP000001283">
    <property type="component" value="Chromosome"/>
</dbReference>
<feature type="transmembrane region" description="Helical" evidence="1">
    <location>
        <begin position="12"/>
        <end position="32"/>
    </location>
</feature>
<evidence type="ECO:0000313" key="2">
    <source>
        <dbReference type="EMBL" id="AEN90835.1"/>
    </source>
</evidence>
<sequence length="46" mass="5331">MELSCFSLSLKLPIPFISQHILLIFSILFYIFSKNPLLIPSFKAKM</sequence>